<dbReference type="AlphaFoldDB" id="A0A1A7PX06"/>
<name>A0A1A7PX06_9PAST</name>
<evidence type="ECO:0000313" key="2">
    <source>
        <dbReference type="Proteomes" id="UP000243168"/>
    </source>
</evidence>
<dbReference type="EMBL" id="JTJS01000098">
    <property type="protein sequence ID" value="OBX06564.1"/>
    <property type="molecule type" value="Genomic_DNA"/>
</dbReference>
<protein>
    <submittedName>
        <fullName evidence="1">Uncharacterized protein</fullName>
    </submittedName>
</protein>
<reference evidence="1 2" key="1">
    <citation type="submission" date="2014-11" db="EMBL/GenBank/DDBJ databases">
        <title>Pan-genome of Gallibacterium spp.</title>
        <authorList>
            <person name="Kudirkiene E."/>
            <person name="Bojesen A.M."/>
        </authorList>
    </citation>
    <scope>NUCLEOTIDE SEQUENCE [LARGE SCALE GENOMIC DNA]</scope>
    <source>
        <strain evidence="1 2">F298</strain>
    </source>
</reference>
<evidence type="ECO:0000313" key="1">
    <source>
        <dbReference type="EMBL" id="OBX06564.1"/>
    </source>
</evidence>
<comment type="caution">
    <text evidence="1">The sequence shown here is derived from an EMBL/GenBank/DDBJ whole genome shotgun (WGS) entry which is preliminary data.</text>
</comment>
<sequence length="110" mass="11755">MDLSDFDAIKAIAKKYGAKLDPVVKYTRGKGFVPDGKGGFTPSAPRRVKIAFDPTSSSPPVDAPTVDTALAKIRAYSPDTVQGYTRGNLLSGSYNVVGKGRKGIWCWGTM</sequence>
<gene>
    <name evidence="1" type="ORF">QV07_08360</name>
</gene>
<organism evidence="1 2">
    <name type="scientific">Gallibacterium genomosp. 3</name>
    <dbReference type="NCBI Taxonomy" id="505345"/>
    <lineage>
        <taxon>Bacteria</taxon>
        <taxon>Pseudomonadati</taxon>
        <taxon>Pseudomonadota</taxon>
        <taxon>Gammaproteobacteria</taxon>
        <taxon>Pasteurellales</taxon>
        <taxon>Pasteurellaceae</taxon>
        <taxon>Gallibacterium</taxon>
    </lineage>
</organism>
<dbReference type="Proteomes" id="UP000243168">
    <property type="component" value="Unassembled WGS sequence"/>
</dbReference>
<proteinExistence type="predicted"/>
<accession>A0A1A7PX06</accession>